<dbReference type="GO" id="GO:0015098">
    <property type="term" value="F:molybdate ion transmembrane transporter activity"/>
    <property type="evidence" value="ECO:0007669"/>
    <property type="project" value="UniProtKB-UniRule"/>
</dbReference>
<dbReference type="STRING" id="1293891.TMES_11645"/>
<dbReference type="Pfam" id="PF00528">
    <property type="entry name" value="BPD_transp_1"/>
    <property type="match status" value="1"/>
</dbReference>
<sequence length="233" mass="24461">MTLSPAEIDALLLSLKIAAVAVAGALPFAIACASLLTFGRFPGRFLIDAIVHLPLILPPVVMGYLLLISFGTRAPIGAWLLHSFDIRLVFSWTGAALASAIVSFPFQVRAIRIALENIDPGLHQAAETLGAGPIDRFINLTLPLALPGIIAGAITAFSASLGEFGAIITFVSNIPGQTRTLPLAIYTAIQTPGGELAAARLAMLSIGLALCGLIISEMMMRGIRRKLTGQVRP</sequence>
<keyword evidence="7 10" id="KW-0812">Transmembrane</keyword>
<evidence type="ECO:0000256" key="5">
    <source>
        <dbReference type="ARBA" id="ARBA00022475"/>
    </source>
</evidence>
<evidence type="ECO:0000256" key="6">
    <source>
        <dbReference type="ARBA" id="ARBA00022505"/>
    </source>
</evidence>
<evidence type="ECO:0000256" key="4">
    <source>
        <dbReference type="ARBA" id="ARBA00022448"/>
    </source>
</evidence>
<dbReference type="NCBIfam" id="TIGR02141">
    <property type="entry name" value="modB_ABC"/>
    <property type="match status" value="1"/>
</dbReference>
<feature type="transmembrane region" description="Helical" evidence="10">
    <location>
        <begin position="88"/>
        <end position="106"/>
    </location>
</feature>
<evidence type="ECO:0000313" key="13">
    <source>
        <dbReference type="EMBL" id="OSQ38464.1"/>
    </source>
</evidence>
<keyword evidence="9 10" id="KW-0472">Membrane</keyword>
<dbReference type="Gene3D" id="1.10.3720.10">
    <property type="entry name" value="MetI-like"/>
    <property type="match status" value="1"/>
</dbReference>
<feature type="transmembrane region" description="Helical" evidence="10">
    <location>
        <begin position="197"/>
        <end position="216"/>
    </location>
</feature>
<evidence type="ECO:0000313" key="14">
    <source>
        <dbReference type="Proteomes" id="UP000193391"/>
    </source>
</evidence>
<evidence type="ECO:0000256" key="3">
    <source>
        <dbReference type="ARBA" id="ARBA00007069"/>
    </source>
</evidence>
<keyword evidence="6 11" id="KW-0500">Molybdenum</keyword>
<comment type="caution">
    <text evidence="13">The sequence shown here is derived from an EMBL/GenBank/DDBJ whole genome shotgun (WGS) entry which is preliminary data.</text>
</comment>
<dbReference type="EMBL" id="JFKA01000004">
    <property type="protein sequence ID" value="OSQ38464.1"/>
    <property type="molecule type" value="Genomic_DNA"/>
</dbReference>
<protein>
    <recommendedName>
        <fullName evidence="11">Molybdenum transport system permease</fullName>
    </recommendedName>
</protein>
<feature type="domain" description="ABC transmembrane type-1" evidence="12">
    <location>
        <begin position="11"/>
        <end position="214"/>
    </location>
</feature>
<dbReference type="SUPFAM" id="SSF161098">
    <property type="entry name" value="MetI-like"/>
    <property type="match status" value="1"/>
</dbReference>
<dbReference type="CDD" id="cd06261">
    <property type="entry name" value="TM_PBP2"/>
    <property type="match status" value="1"/>
</dbReference>
<dbReference type="PROSITE" id="PS50928">
    <property type="entry name" value="ABC_TM1"/>
    <property type="match status" value="1"/>
</dbReference>
<feature type="transmembrane region" description="Helical" evidence="10">
    <location>
        <begin position="144"/>
        <end position="171"/>
    </location>
</feature>
<keyword evidence="8 10" id="KW-1133">Transmembrane helix</keyword>
<keyword evidence="4 10" id="KW-0813">Transport</keyword>
<evidence type="ECO:0000256" key="7">
    <source>
        <dbReference type="ARBA" id="ARBA00022692"/>
    </source>
</evidence>
<evidence type="ECO:0000256" key="2">
    <source>
        <dbReference type="ARBA" id="ARBA00004651"/>
    </source>
</evidence>
<evidence type="ECO:0000256" key="9">
    <source>
        <dbReference type="ARBA" id="ARBA00023136"/>
    </source>
</evidence>
<keyword evidence="5" id="KW-1003">Cell membrane</keyword>
<comment type="function">
    <text evidence="1 11">Part of the binding-protein-dependent transport system for molybdenum; probably responsible for the translocation of the substrate across the membrane.</text>
</comment>
<evidence type="ECO:0000259" key="12">
    <source>
        <dbReference type="PROSITE" id="PS50928"/>
    </source>
</evidence>
<evidence type="ECO:0000256" key="10">
    <source>
        <dbReference type="RuleBase" id="RU363032"/>
    </source>
</evidence>
<gene>
    <name evidence="13" type="ORF">TMES_11645</name>
</gene>
<dbReference type="InterPro" id="IPR035906">
    <property type="entry name" value="MetI-like_sf"/>
</dbReference>
<dbReference type="RefSeq" id="WP_085582653.1">
    <property type="nucleotide sequence ID" value="NZ_JFKA01000004.1"/>
</dbReference>
<comment type="similarity">
    <text evidence="3 11">Belongs to the binding-protein-dependent transport system permease family. CysTW subfamily.</text>
</comment>
<dbReference type="InterPro" id="IPR011867">
    <property type="entry name" value="ModB_ABC"/>
</dbReference>
<dbReference type="AlphaFoldDB" id="A0A1Y2L0X3"/>
<feature type="transmembrane region" description="Helical" evidence="10">
    <location>
        <begin position="12"/>
        <end position="38"/>
    </location>
</feature>
<keyword evidence="14" id="KW-1185">Reference proteome</keyword>
<keyword evidence="11" id="KW-0997">Cell inner membrane</keyword>
<organism evidence="13 14">
    <name type="scientific">Thalassospira mesophila</name>
    <dbReference type="NCBI Taxonomy" id="1293891"/>
    <lineage>
        <taxon>Bacteria</taxon>
        <taxon>Pseudomonadati</taxon>
        <taxon>Pseudomonadota</taxon>
        <taxon>Alphaproteobacteria</taxon>
        <taxon>Rhodospirillales</taxon>
        <taxon>Thalassospiraceae</taxon>
        <taxon>Thalassospira</taxon>
    </lineage>
</organism>
<dbReference type="OrthoDB" id="9804629at2"/>
<evidence type="ECO:0000256" key="11">
    <source>
        <dbReference type="RuleBase" id="RU365097"/>
    </source>
</evidence>
<comment type="subcellular location">
    <subcellularLocation>
        <location evidence="11">Cell inner membrane</location>
        <topology evidence="11">Multi-pass membrane protein</topology>
    </subcellularLocation>
    <subcellularLocation>
        <location evidence="2 10">Cell membrane</location>
        <topology evidence="2 10">Multi-pass membrane protein</topology>
    </subcellularLocation>
</comment>
<proteinExistence type="inferred from homology"/>
<evidence type="ECO:0000256" key="1">
    <source>
        <dbReference type="ARBA" id="ARBA00002949"/>
    </source>
</evidence>
<dbReference type="GO" id="GO:0005886">
    <property type="term" value="C:plasma membrane"/>
    <property type="evidence" value="ECO:0007669"/>
    <property type="project" value="UniProtKB-SubCell"/>
</dbReference>
<dbReference type="Proteomes" id="UP000193391">
    <property type="component" value="Unassembled WGS sequence"/>
</dbReference>
<accession>A0A1Y2L0X3</accession>
<dbReference type="PANTHER" id="PTHR30183:SF3">
    <property type="entry name" value="MOLYBDENUM TRANSPORT SYSTEM PERMEASE PROTEIN MODB"/>
    <property type="match status" value="1"/>
</dbReference>
<feature type="transmembrane region" description="Helical" evidence="10">
    <location>
        <begin position="45"/>
        <end position="68"/>
    </location>
</feature>
<name>A0A1Y2L0X3_9PROT</name>
<evidence type="ECO:0000256" key="8">
    <source>
        <dbReference type="ARBA" id="ARBA00022989"/>
    </source>
</evidence>
<dbReference type="PANTHER" id="PTHR30183">
    <property type="entry name" value="MOLYBDENUM TRANSPORT SYSTEM PERMEASE PROTEIN MODB"/>
    <property type="match status" value="1"/>
</dbReference>
<dbReference type="InterPro" id="IPR000515">
    <property type="entry name" value="MetI-like"/>
</dbReference>
<dbReference type="NCBIfam" id="NF006939">
    <property type="entry name" value="PRK09421.1"/>
    <property type="match status" value="1"/>
</dbReference>
<reference evidence="13 14" key="1">
    <citation type="submission" date="2014-03" db="EMBL/GenBank/DDBJ databases">
        <title>The draft genome sequence of Thalassospira mesophila JCM 18969.</title>
        <authorList>
            <person name="Lai Q."/>
            <person name="Shao Z."/>
        </authorList>
    </citation>
    <scope>NUCLEOTIDE SEQUENCE [LARGE SCALE GENOMIC DNA]</scope>
    <source>
        <strain evidence="13 14">JCM 18969</strain>
    </source>
</reference>